<evidence type="ECO:0000256" key="1">
    <source>
        <dbReference type="ARBA" id="ARBA00004496"/>
    </source>
</evidence>
<evidence type="ECO:0000256" key="3">
    <source>
        <dbReference type="ARBA" id="ARBA00022737"/>
    </source>
</evidence>
<gene>
    <name evidence="7" type="ORF">GOCE00092_LOCUS12914</name>
</gene>
<dbReference type="Gene3D" id="2.40.50.90">
    <property type="match status" value="5"/>
</dbReference>
<dbReference type="SMART" id="SM00318">
    <property type="entry name" value="SNc"/>
    <property type="match status" value="4"/>
</dbReference>
<feature type="compositionally biased region" description="Basic residues" evidence="5">
    <location>
        <begin position="499"/>
        <end position="511"/>
    </location>
</feature>
<feature type="domain" description="TNase-like" evidence="6">
    <location>
        <begin position="535"/>
        <end position="677"/>
    </location>
</feature>
<dbReference type="InterPro" id="IPR016071">
    <property type="entry name" value="Staphylococal_nuclease_OB-fold"/>
</dbReference>
<dbReference type="CDD" id="cd20379">
    <property type="entry name" value="Tudor_dTUD-like"/>
    <property type="match status" value="1"/>
</dbReference>
<dbReference type="PANTHER" id="PTHR12302:SF2">
    <property type="entry name" value="STAPHYLOCOCCAL NUCLEASE DOMAIN-CONTAINING PROTEIN 1"/>
    <property type="match status" value="1"/>
</dbReference>
<dbReference type="GO" id="GO:0031047">
    <property type="term" value="P:regulatory ncRNA-mediated gene silencing"/>
    <property type="evidence" value="ECO:0007669"/>
    <property type="project" value="UniProtKB-UniRule"/>
</dbReference>
<dbReference type="Gene3D" id="2.30.30.140">
    <property type="match status" value="1"/>
</dbReference>
<dbReference type="GO" id="GO:0003723">
    <property type="term" value="F:RNA binding"/>
    <property type="evidence" value="ECO:0007669"/>
    <property type="project" value="UniProtKB-UniRule"/>
</dbReference>
<dbReference type="GO" id="GO:0004518">
    <property type="term" value="F:nuclease activity"/>
    <property type="evidence" value="ECO:0007669"/>
    <property type="project" value="TreeGrafter"/>
</dbReference>
<dbReference type="InterPro" id="IPR035437">
    <property type="entry name" value="SNase_OB-fold_sf"/>
</dbReference>
<dbReference type="EMBL" id="HBGK01024838">
    <property type="protein sequence ID" value="CAD9284002.1"/>
    <property type="molecule type" value="Transcribed_RNA"/>
</dbReference>
<protein>
    <recommendedName>
        <fullName evidence="6">TNase-like domain-containing protein</fullName>
    </recommendedName>
</protein>
<dbReference type="InterPro" id="IPR016685">
    <property type="entry name" value="Silence_cplx_Nase-comp_TudorSN"/>
</dbReference>
<organism evidence="7">
    <name type="scientific">Grammatophora oceanica</name>
    <dbReference type="NCBI Taxonomy" id="210454"/>
    <lineage>
        <taxon>Eukaryota</taxon>
        <taxon>Sar</taxon>
        <taxon>Stramenopiles</taxon>
        <taxon>Ochrophyta</taxon>
        <taxon>Bacillariophyta</taxon>
        <taxon>Fragilariophyceae</taxon>
        <taxon>Fragilariophycidae</taxon>
        <taxon>Rhabdonematales</taxon>
        <taxon>Grammatophoraceae</taxon>
        <taxon>Grammatophora</taxon>
    </lineage>
</organism>
<sequence length="935" mass="100881">MSAPAAAAPLRPVLPLHGVARVKNVLSGDTVVLLGKQVNGGKPPEVVFTFEKCSSPRIASKGNGHIDEPGAFPAREWLRTMVVGKNVAFETRKQGATAGDRVYGLLFLVNAAGQRTNLAVECVKLGHAIPKIYEQKEGEPERDAEDPAVIYETALKEALQEAQRNQAGVHAESPALVRKIKNAGDDFQVLQLTETVPKVTANGRCKCVIEYVFDGSRYRCHVVDPQLGDLQYSSFTLLLAGVNSPRLGNTRGETPVPPEPFSDTARSFVETRLLQRELEITLHGTDKAGVCAVGTIHHPRGNIAVELLKNGLGKMSDWSVRMMNPMDVPALRIAENGAKRTNTGVWHNYAPPQLSGASEIIGQVIEVQSGDTLMVLPAGQAYDSEAKLKKISLASIRAPRVGNERMGRADEPYAHECKERLRVLCAGKQAKIQVNYERDIPMGESSEKRQFGSVSVGKRPDISEVLVSEGLATTQRHREDDEKSPRYDELVAAEAVAKSNKKGLHSGKPSKKGSINDLSDPRKAKAYSGSLIRGGNLRGIVEYVFNGARFKVYIPAENCYVVFAPNYIRCPQPSPTPGARPGTRPAEPFGDESKRHARLSVLQRTVELSCTGVTNGGVMVGSMFIGQGGQRRDYALELVGAGLATVDQRKIDYGEAPKSIVDAQTAAKANKVGIWSIAQPEPKAEAPVSTAKSAEQSVSIRLCEIRSGNHFFFRVVGDEAGKVMDESMVTFTQKNGTSGAPCDVKIGKAVAALFNDGSGKSWYRAKIVERRGAGKVAVLFVDHGNIAVVNTASQLRPLDMSLGTERVPAVAKEATLALTITRPVEEDEGLEAAHMLQSMAWGKDMTARVYGTVEGKMAVSLLDGDKKSVNETLVSDGLARVAKKAAVDALVSRMVDGNSVVKLAAELNVAQEAARKTRSGMWRYGDVGDDDDDYE</sequence>
<dbReference type="AlphaFoldDB" id="A0A7S1V294"/>
<dbReference type="InterPro" id="IPR002999">
    <property type="entry name" value="Tudor"/>
</dbReference>
<dbReference type="GO" id="GO:0005829">
    <property type="term" value="C:cytosol"/>
    <property type="evidence" value="ECO:0007669"/>
    <property type="project" value="UniProtKB-UniRule"/>
</dbReference>
<feature type="region of interest" description="Disordered" evidence="5">
    <location>
        <begin position="574"/>
        <end position="594"/>
    </location>
</feature>
<feature type="compositionally biased region" description="Basic and acidic residues" evidence="5">
    <location>
        <begin position="476"/>
        <end position="489"/>
    </location>
</feature>
<feature type="domain" description="TNase-like" evidence="6">
    <location>
        <begin position="358"/>
        <end position="507"/>
    </location>
</feature>
<evidence type="ECO:0000256" key="5">
    <source>
        <dbReference type="SAM" id="MobiDB-lite"/>
    </source>
</evidence>
<proteinExistence type="predicted"/>
<reference evidence="7" key="1">
    <citation type="submission" date="2021-01" db="EMBL/GenBank/DDBJ databases">
        <authorList>
            <person name="Corre E."/>
            <person name="Pelletier E."/>
            <person name="Niang G."/>
            <person name="Scheremetjew M."/>
            <person name="Finn R."/>
            <person name="Kale V."/>
            <person name="Holt S."/>
            <person name="Cochrane G."/>
            <person name="Meng A."/>
            <person name="Brown T."/>
            <person name="Cohen L."/>
        </authorList>
    </citation>
    <scope>NUCLEOTIDE SEQUENCE</scope>
    <source>
        <strain evidence="7">CCMP 410</strain>
    </source>
</reference>
<dbReference type="SUPFAM" id="SSF50199">
    <property type="entry name" value="Staphylococcal nuclease"/>
    <property type="match status" value="5"/>
</dbReference>
<evidence type="ECO:0000313" key="7">
    <source>
        <dbReference type="EMBL" id="CAD9284002.1"/>
    </source>
</evidence>
<feature type="region of interest" description="Disordered" evidence="5">
    <location>
        <begin position="467"/>
        <end position="520"/>
    </location>
</feature>
<dbReference type="Pfam" id="PF00565">
    <property type="entry name" value="SNase"/>
    <property type="match status" value="3"/>
</dbReference>
<dbReference type="GO" id="GO:0006402">
    <property type="term" value="P:mRNA catabolic process"/>
    <property type="evidence" value="ECO:0007669"/>
    <property type="project" value="UniProtKB-UniRule"/>
</dbReference>
<dbReference type="PIRSF" id="PIRSF017179">
    <property type="entry name" value="RISC-Tudor-SN"/>
    <property type="match status" value="1"/>
</dbReference>
<dbReference type="PANTHER" id="PTHR12302">
    <property type="entry name" value="EBNA2 BINDING PROTEIN P100"/>
    <property type="match status" value="1"/>
</dbReference>
<accession>A0A7S1V294</accession>
<dbReference type="PROSITE" id="PS50830">
    <property type="entry name" value="TNASE_3"/>
    <property type="match status" value="3"/>
</dbReference>
<evidence type="ECO:0000256" key="4">
    <source>
        <dbReference type="PIRNR" id="PIRNR017179"/>
    </source>
</evidence>
<dbReference type="SMART" id="SM00333">
    <property type="entry name" value="TUDOR"/>
    <property type="match status" value="1"/>
</dbReference>
<dbReference type="GO" id="GO:0005634">
    <property type="term" value="C:nucleus"/>
    <property type="evidence" value="ECO:0007669"/>
    <property type="project" value="TreeGrafter"/>
</dbReference>
<evidence type="ECO:0000256" key="2">
    <source>
        <dbReference type="ARBA" id="ARBA00022490"/>
    </source>
</evidence>
<feature type="domain" description="TNase-like" evidence="6">
    <location>
        <begin position="203"/>
        <end position="348"/>
    </location>
</feature>
<dbReference type="GO" id="GO:0031332">
    <property type="term" value="C:RNAi effector complex"/>
    <property type="evidence" value="ECO:0007669"/>
    <property type="project" value="InterPro"/>
</dbReference>
<name>A0A7S1V294_9STRA</name>
<comment type="subcellular location">
    <subcellularLocation>
        <location evidence="1 4">Cytoplasm</location>
    </subcellularLocation>
</comment>
<keyword evidence="3" id="KW-0677">Repeat</keyword>
<dbReference type="Pfam" id="PF00567">
    <property type="entry name" value="TUDOR"/>
    <property type="match status" value="1"/>
</dbReference>
<evidence type="ECO:0000259" key="6">
    <source>
        <dbReference type="PROSITE" id="PS50830"/>
    </source>
</evidence>
<keyword evidence="2 4" id="KW-0963">Cytoplasm</keyword>
<dbReference type="SUPFAM" id="SSF63748">
    <property type="entry name" value="Tudor/PWWP/MBT"/>
    <property type="match status" value="1"/>
</dbReference>